<dbReference type="STRING" id="349163.Acry_2754"/>
<feature type="domain" description="N-acetyltransferase" evidence="1">
    <location>
        <begin position="50"/>
        <end position="192"/>
    </location>
</feature>
<dbReference type="HOGENOM" id="CLU_013985_1_2_5"/>
<dbReference type="PANTHER" id="PTHR43441:SF2">
    <property type="entry name" value="FAMILY ACETYLTRANSFERASE, PUTATIVE (AFU_ORTHOLOGUE AFUA_7G00850)-RELATED"/>
    <property type="match status" value="1"/>
</dbReference>
<gene>
    <name evidence="2" type="ordered locus">Acry_2754</name>
</gene>
<evidence type="ECO:0000313" key="2">
    <source>
        <dbReference type="EMBL" id="ABQ31945.1"/>
    </source>
</evidence>
<sequence>MTETNAYGQIVGAPVPGWTPRPLPDAAGFEGRYCRLERLDPARHGAGLIAGFRAAPDDRDWTWWRTARPADESAFRDYVEANATTPGRVAYAIIEAASGQPAGHAAFMNIAAANGALEIGSINFTPLLRRHRAGTEALFLMLRHAFDDLGYRRVEWQCNSLNLPSRAAALRLGFTFEGIFRQNAVTQGRNRDTAWFSILDSEWPDRRAALDAWLAPDNFDDAGRQRRKLSAFRT</sequence>
<keyword evidence="2" id="KW-0808">Transferase</keyword>
<dbReference type="PANTHER" id="PTHR43441">
    <property type="entry name" value="RIBOSOMAL-PROTEIN-SERINE ACETYLTRANSFERASE"/>
    <property type="match status" value="1"/>
</dbReference>
<dbReference type="KEGG" id="acr:Acry_2754"/>
<dbReference type="RefSeq" id="WP_012040287.1">
    <property type="nucleotide sequence ID" value="NC_009484.1"/>
</dbReference>
<dbReference type="SUPFAM" id="SSF55729">
    <property type="entry name" value="Acyl-CoA N-acyltransferases (Nat)"/>
    <property type="match status" value="1"/>
</dbReference>
<dbReference type="Gene3D" id="3.40.630.30">
    <property type="match status" value="1"/>
</dbReference>
<name>A5G263_ACICJ</name>
<dbReference type="GO" id="GO:1990189">
    <property type="term" value="F:protein N-terminal-serine acetyltransferase activity"/>
    <property type="evidence" value="ECO:0007669"/>
    <property type="project" value="TreeGrafter"/>
</dbReference>
<evidence type="ECO:0000313" key="3">
    <source>
        <dbReference type="Proteomes" id="UP000000245"/>
    </source>
</evidence>
<dbReference type="eggNOG" id="COG1670">
    <property type="taxonomic scope" value="Bacteria"/>
</dbReference>
<dbReference type="Pfam" id="PF13302">
    <property type="entry name" value="Acetyltransf_3"/>
    <property type="match status" value="1"/>
</dbReference>
<dbReference type="InterPro" id="IPR000182">
    <property type="entry name" value="GNAT_dom"/>
</dbReference>
<accession>A5G263</accession>
<reference evidence="2 3" key="1">
    <citation type="submission" date="2007-05" db="EMBL/GenBank/DDBJ databases">
        <title>Complete sequence of chromosome of Acidiphilium cryptum JF-5.</title>
        <authorList>
            <consortium name="US DOE Joint Genome Institute"/>
            <person name="Copeland A."/>
            <person name="Lucas S."/>
            <person name="Lapidus A."/>
            <person name="Barry K."/>
            <person name="Detter J.C."/>
            <person name="Glavina del Rio T."/>
            <person name="Hammon N."/>
            <person name="Israni S."/>
            <person name="Dalin E."/>
            <person name="Tice H."/>
            <person name="Pitluck S."/>
            <person name="Sims D."/>
            <person name="Brettin T."/>
            <person name="Bruce D."/>
            <person name="Han C."/>
            <person name="Schmutz J."/>
            <person name="Larimer F."/>
            <person name="Land M."/>
            <person name="Hauser L."/>
            <person name="Kyrpides N."/>
            <person name="Kim E."/>
            <person name="Magnuson T."/>
            <person name="Richardson P."/>
        </authorList>
    </citation>
    <scope>NUCLEOTIDE SEQUENCE [LARGE SCALE GENOMIC DNA]</scope>
    <source>
        <strain evidence="2 3">JF-5</strain>
    </source>
</reference>
<dbReference type="GO" id="GO:0008999">
    <property type="term" value="F:protein-N-terminal-alanine acetyltransferase activity"/>
    <property type="evidence" value="ECO:0007669"/>
    <property type="project" value="TreeGrafter"/>
</dbReference>
<evidence type="ECO:0000259" key="1">
    <source>
        <dbReference type="PROSITE" id="PS51186"/>
    </source>
</evidence>
<protein>
    <submittedName>
        <fullName evidence="2">GCN5-related N-acetyltransferase</fullName>
    </submittedName>
</protein>
<keyword evidence="3" id="KW-1185">Reference proteome</keyword>
<dbReference type="EMBL" id="CP000697">
    <property type="protein sequence ID" value="ABQ31945.1"/>
    <property type="molecule type" value="Genomic_DNA"/>
</dbReference>
<organism evidence="2 3">
    <name type="scientific">Acidiphilium cryptum (strain JF-5)</name>
    <dbReference type="NCBI Taxonomy" id="349163"/>
    <lineage>
        <taxon>Bacteria</taxon>
        <taxon>Pseudomonadati</taxon>
        <taxon>Pseudomonadota</taxon>
        <taxon>Alphaproteobacteria</taxon>
        <taxon>Acetobacterales</taxon>
        <taxon>Acidocellaceae</taxon>
        <taxon>Acidiphilium</taxon>
    </lineage>
</organism>
<dbReference type="Proteomes" id="UP000000245">
    <property type="component" value="Chromosome"/>
</dbReference>
<proteinExistence type="predicted"/>
<dbReference type="InterPro" id="IPR016181">
    <property type="entry name" value="Acyl_CoA_acyltransferase"/>
</dbReference>
<dbReference type="InterPro" id="IPR051908">
    <property type="entry name" value="Ribosomal_N-acetyltransferase"/>
</dbReference>
<dbReference type="AlphaFoldDB" id="A5G263"/>
<dbReference type="FunFam" id="3.40.630.30:FF:000047">
    <property type="entry name" value="Acetyltransferase, GNAT family"/>
    <property type="match status" value="1"/>
</dbReference>
<dbReference type="PROSITE" id="PS51186">
    <property type="entry name" value="GNAT"/>
    <property type="match status" value="1"/>
</dbReference>